<dbReference type="PANTHER" id="PTHR11717:SF7">
    <property type="entry name" value="LOW MOLECULAR WEIGHT PHOSPHOTYROSINE PROTEIN PHOSPHATASE"/>
    <property type="match status" value="1"/>
</dbReference>
<evidence type="ECO:0000256" key="2">
    <source>
        <dbReference type="ARBA" id="ARBA00013064"/>
    </source>
</evidence>
<evidence type="ECO:0000313" key="7">
    <source>
        <dbReference type="EMBL" id="GGD17968.1"/>
    </source>
</evidence>
<gene>
    <name evidence="7" type="ORF">GCM10011342_28480</name>
</gene>
<reference evidence="7" key="1">
    <citation type="journal article" date="2014" name="Int. J. Syst. Evol. Microbiol.">
        <title>Complete genome sequence of Corynebacterium casei LMG S-19264T (=DSM 44701T), isolated from a smear-ripened cheese.</title>
        <authorList>
            <consortium name="US DOE Joint Genome Institute (JGI-PGF)"/>
            <person name="Walter F."/>
            <person name="Albersmeier A."/>
            <person name="Kalinowski J."/>
            <person name="Ruckert C."/>
        </authorList>
    </citation>
    <scope>NUCLEOTIDE SEQUENCE</scope>
    <source>
        <strain evidence="7">CGMCC 1.12921</strain>
    </source>
</reference>
<dbReference type="SMART" id="SM00226">
    <property type="entry name" value="LMWPc"/>
    <property type="match status" value="1"/>
</dbReference>
<protein>
    <recommendedName>
        <fullName evidence="2">protein-tyrosine-phosphatase</fullName>
        <ecNumber evidence="2">3.1.3.48</ecNumber>
    </recommendedName>
</protein>
<dbReference type="GO" id="GO:0004725">
    <property type="term" value="F:protein tyrosine phosphatase activity"/>
    <property type="evidence" value="ECO:0007669"/>
    <property type="project" value="UniProtKB-EC"/>
</dbReference>
<evidence type="ECO:0000313" key="8">
    <source>
        <dbReference type="Proteomes" id="UP000613582"/>
    </source>
</evidence>
<feature type="active site" description="Proton donor" evidence="5">
    <location>
        <position position="122"/>
    </location>
</feature>
<dbReference type="InterPro" id="IPR023485">
    <property type="entry name" value="Ptyr_pPase"/>
</dbReference>
<keyword evidence="3" id="KW-0378">Hydrolase</keyword>
<dbReference type="InterPro" id="IPR017867">
    <property type="entry name" value="Tyr_phospatase_low_mol_wt"/>
</dbReference>
<dbReference type="SUPFAM" id="SSF52788">
    <property type="entry name" value="Phosphotyrosine protein phosphatases I"/>
    <property type="match status" value="1"/>
</dbReference>
<dbReference type="InterPro" id="IPR050438">
    <property type="entry name" value="LMW_PTPase"/>
</dbReference>
<keyword evidence="8" id="KW-1185">Reference proteome</keyword>
<comment type="similarity">
    <text evidence="1">Belongs to the low molecular weight phosphotyrosine protein phosphatase family.</text>
</comment>
<dbReference type="PRINTS" id="PR00719">
    <property type="entry name" value="LMWPTPASE"/>
</dbReference>
<dbReference type="InterPro" id="IPR036196">
    <property type="entry name" value="Ptyr_pPase_sf"/>
</dbReference>
<evidence type="ECO:0000256" key="3">
    <source>
        <dbReference type="ARBA" id="ARBA00022801"/>
    </source>
</evidence>
<organism evidence="7 8">
    <name type="scientific">Aquisalinus flavus</name>
    <dbReference type="NCBI Taxonomy" id="1526572"/>
    <lineage>
        <taxon>Bacteria</taxon>
        <taxon>Pseudomonadati</taxon>
        <taxon>Pseudomonadota</taxon>
        <taxon>Alphaproteobacteria</taxon>
        <taxon>Parvularculales</taxon>
        <taxon>Parvularculaceae</taxon>
        <taxon>Aquisalinus</taxon>
    </lineage>
</organism>
<dbReference type="FunFam" id="3.40.50.2300:FF:000113">
    <property type="entry name" value="Low molecular weight protein-tyrosine-phosphatase"/>
    <property type="match status" value="1"/>
</dbReference>
<dbReference type="EMBL" id="BMGH01000001">
    <property type="protein sequence ID" value="GGD17968.1"/>
    <property type="molecule type" value="Genomic_DNA"/>
</dbReference>
<evidence type="ECO:0000256" key="4">
    <source>
        <dbReference type="ARBA" id="ARBA00022912"/>
    </source>
</evidence>
<proteinExistence type="inferred from homology"/>
<dbReference type="RefSeq" id="WP_188157779.1">
    <property type="nucleotide sequence ID" value="NZ_BMGH01000001.1"/>
</dbReference>
<keyword evidence="4" id="KW-0904">Protein phosphatase</keyword>
<dbReference type="Proteomes" id="UP000613582">
    <property type="component" value="Unassembled WGS sequence"/>
</dbReference>
<dbReference type="PANTHER" id="PTHR11717">
    <property type="entry name" value="LOW MOLECULAR WEIGHT PROTEIN TYROSINE PHOSPHATASE"/>
    <property type="match status" value="1"/>
</dbReference>
<dbReference type="AlphaFoldDB" id="A0A8J2V6T4"/>
<feature type="active site" description="Nucleophile" evidence="5">
    <location>
        <position position="8"/>
    </location>
</feature>
<feature type="active site" evidence="5">
    <location>
        <position position="14"/>
    </location>
</feature>
<sequence length="155" mass="17294">MKRVLFVCLGNICRSPAAEGVFRALAAKEDVEVYIDSAGTGGWHEGHSPDQRMMAAAKRRGYDLSAQRARKVDLADFYEFDYLMAMDLSNHANLLSMAPPNRDCDIRLLLDFGTGPEREVPDPYYGGDGGFEHVLDLIEDAARGFLEHIRKDDAQ</sequence>
<evidence type="ECO:0000256" key="5">
    <source>
        <dbReference type="PIRSR" id="PIRSR617867-1"/>
    </source>
</evidence>
<evidence type="ECO:0000259" key="6">
    <source>
        <dbReference type="SMART" id="SM00226"/>
    </source>
</evidence>
<feature type="domain" description="Phosphotyrosine protein phosphatase I" evidence="6">
    <location>
        <begin position="2"/>
        <end position="148"/>
    </location>
</feature>
<dbReference type="CDD" id="cd16343">
    <property type="entry name" value="LMWPTP"/>
    <property type="match status" value="1"/>
</dbReference>
<dbReference type="EC" id="3.1.3.48" evidence="2"/>
<comment type="caution">
    <text evidence="7">The sequence shown here is derived from an EMBL/GenBank/DDBJ whole genome shotgun (WGS) entry which is preliminary data.</text>
</comment>
<evidence type="ECO:0000256" key="1">
    <source>
        <dbReference type="ARBA" id="ARBA00011063"/>
    </source>
</evidence>
<accession>A0A8J2V6T4</accession>
<reference evidence="7" key="2">
    <citation type="submission" date="2020-09" db="EMBL/GenBank/DDBJ databases">
        <authorList>
            <person name="Sun Q."/>
            <person name="Zhou Y."/>
        </authorList>
    </citation>
    <scope>NUCLEOTIDE SEQUENCE</scope>
    <source>
        <strain evidence="7">CGMCC 1.12921</strain>
    </source>
</reference>
<name>A0A8J2V6T4_9PROT</name>
<dbReference type="Gene3D" id="3.40.50.2300">
    <property type="match status" value="1"/>
</dbReference>
<dbReference type="Pfam" id="PF01451">
    <property type="entry name" value="LMWPc"/>
    <property type="match status" value="1"/>
</dbReference>